<dbReference type="InterPro" id="IPR013752">
    <property type="entry name" value="KPA_reductase"/>
</dbReference>
<evidence type="ECO:0008006" key="6">
    <source>
        <dbReference type="Google" id="ProtNLM"/>
    </source>
</evidence>
<dbReference type="RefSeq" id="XP_001643755.1">
    <property type="nucleotide sequence ID" value="XM_001643705.1"/>
</dbReference>
<keyword evidence="1" id="KW-0812">Transmembrane</keyword>
<dbReference type="KEGG" id="vpo:Kpol_1019p17"/>
<keyword evidence="1" id="KW-1133">Transmembrane helix</keyword>
<keyword evidence="5" id="KW-1185">Reference proteome</keyword>
<evidence type="ECO:0000313" key="5">
    <source>
        <dbReference type="Proteomes" id="UP000000267"/>
    </source>
</evidence>
<keyword evidence="1" id="KW-0472">Membrane</keyword>
<dbReference type="Gene3D" id="1.10.1040.10">
    <property type="entry name" value="N-(1-d-carboxylethyl)-l-norvaline Dehydrogenase, domain 2"/>
    <property type="match status" value="1"/>
</dbReference>
<dbReference type="OrthoDB" id="3609at2759"/>
<gene>
    <name evidence="4" type="ORF">Kpol_1019p17</name>
</gene>
<dbReference type="Pfam" id="PF02558">
    <property type="entry name" value="ApbA"/>
    <property type="match status" value="1"/>
</dbReference>
<evidence type="ECO:0000259" key="3">
    <source>
        <dbReference type="Pfam" id="PF08546"/>
    </source>
</evidence>
<dbReference type="Pfam" id="PF08546">
    <property type="entry name" value="ApbA_C"/>
    <property type="match status" value="1"/>
</dbReference>
<dbReference type="GO" id="GO:0005737">
    <property type="term" value="C:cytoplasm"/>
    <property type="evidence" value="ECO:0007669"/>
    <property type="project" value="TreeGrafter"/>
</dbReference>
<dbReference type="InParanoid" id="A7TPB0"/>
<name>A7TPB0_VANPO</name>
<protein>
    <recommendedName>
        <fullName evidence="6">2-dehydropantoate 2-reductase</fullName>
    </recommendedName>
</protein>
<dbReference type="InterPro" id="IPR013332">
    <property type="entry name" value="KPR_N"/>
</dbReference>
<dbReference type="OMA" id="MCAITQL"/>
<feature type="transmembrane region" description="Helical" evidence="1">
    <location>
        <begin position="12"/>
        <end position="31"/>
    </location>
</feature>
<accession>A7TPB0</accession>
<dbReference type="GeneID" id="5544020"/>
<dbReference type="InterPro" id="IPR013328">
    <property type="entry name" value="6PGD_dom2"/>
</dbReference>
<dbReference type="Gene3D" id="3.40.50.720">
    <property type="entry name" value="NAD(P)-binding Rossmann-like Domain"/>
    <property type="match status" value="1"/>
</dbReference>
<feature type="domain" description="Ketopantoate reductase N-terminal" evidence="2">
    <location>
        <begin position="13"/>
        <end position="183"/>
    </location>
</feature>
<dbReference type="EMBL" id="DS480440">
    <property type="protein sequence ID" value="EDO15897.1"/>
    <property type="molecule type" value="Genomic_DNA"/>
</dbReference>
<dbReference type="STRING" id="436907.A7TPB0"/>
<dbReference type="InterPro" id="IPR051402">
    <property type="entry name" value="KPR-Related"/>
</dbReference>
<dbReference type="Proteomes" id="UP000000267">
    <property type="component" value="Unassembled WGS sequence"/>
</dbReference>
<dbReference type="eggNOG" id="ENOG502QWBM">
    <property type="taxonomic scope" value="Eukaryota"/>
</dbReference>
<dbReference type="AlphaFoldDB" id="A7TPB0"/>
<sequence length="364" mass="40948">MSAGGSTVKGPNVLIIGAGGVGVITAYSLWFKNKCNVSVVIRSDYEIVSQVGYSIDSCDYGKIENWRPHSIHKTIEDSLSSKIFYDFIVVTTKNIPDGPVASRVSTILRPILTSNTEIDPKKESNILLIQNGIDLENEIIQTYSRDELENVTLLSGIQFIGSTKIGPGKIHQLGKDRLFVGGFDSCDIKARNASQEFIEIYSNEGYNIVEFEPRVRYARWKKLLYNAAINTTTALVQLDVPRTLEFAKNKDHTEKFIYEPAMREIIAIAASEGIIIEEEFIDFFINISRNLLFKPSMCVDREKNQLMELEIILGNPIKVAEKNNVPVPTLFLLYNLLTLVQSKLKEELGLLKFDEKTLKLQSTT</sequence>
<evidence type="ECO:0000313" key="4">
    <source>
        <dbReference type="EMBL" id="EDO15897.1"/>
    </source>
</evidence>
<dbReference type="InterPro" id="IPR008927">
    <property type="entry name" value="6-PGluconate_DH-like_C_sf"/>
</dbReference>
<reference evidence="4 5" key="1">
    <citation type="journal article" date="2007" name="Proc. Natl. Acad. Sci. U.S.A.">
        <title>Independent sorting-out of thousands of duplicated gene pairs in two yeast species descended from a whole-genome duplication.</title>
        <authorList>
            <person name="Scannell D.R."/>
            <person name="Frank A.C."/>
            <person name="Conant G.C."/>
            <person name="Byrne K.P."/>
            <person name="Woolfit M."/>
            <person name="Wolfe K.H."/>
        </authorList>
    </citation>
    <scope>NUCLEOTIDE SEQUENCE [LARGE SCALE GENOMIC DNA]</scope>
    <source>
        <strain evidence="5">ATCC 22028 / DSM 70294 / BCRC 21397 / CBS 2163 / NBRC 10782 / NRRL Y-8283 / UCD 57-17</strain>
    </source>
</reference>
<dbReference type="FunCoup" id="A7TPB0">
    <property type="interactions" value="51"/>
</dbReference>
<organism evidence="5">
    <name type="scientific">Vanderwaltozyma polyspora (strain ATCC 22028 / DSM 70294 / BCRC 21397 / CBS 2163 / NBRC 10782 / NRRL Y-8283 / UCD 57-17)</name>
    <name type="common">Kluyveromyces polysporus</name>
    <dbReference type="NCBI Taxonomy" id="436907"/>
    <lineage>
        <taxon>Eukaryota</taxon>
        <taxon>Fungi</taxon>
        <taxon>Dikarya</taxon>
        <taxon>Ascomycota</taxon>
        <taxon>Saccharomycotina</taxon>
        <taxon>Saccharomycetes</taxon>
        <taxon>Saccharomycetales</taxon>
        <taxon>Saccharomycetaceae</taxon>
        <taxon>Vanderwaltozyma</taxon>
    </lineage>
</organism>
<proteinExistence type="predicted"/>
<evidence type="ECO:0000256" key="1">
    <source>
        <dbReference type="SAM" id="Phobius"/>
    </source>
</evidence>
<evidence type="ECO:0000259" key="2">
    <source>
        <dbReference type="Pfam" id="PF02558"/>
    </source>
</evidence>
<dbReference type="SUPFAM" id="SSF48179">
    <property type="entry name" value="6-phosphogluconate dehydrogenase C-terminal domain-like"/>
    <property type="match status" value="1"/>
</dbReference>
<dbReference type="FunFam" id="1.10.1040.10:FF:000017">
    <property type="entry name" value="2-dehydropantoate 2-reductase"/>
    <property type="match status" value="1"/>
</dbReference>
<dbReference type="HOGENOM" id="CLU_031468_2_1_1"/>
<dbReference type="PANTHER" id="PTHR21708:SF30">
    <property type="entry name" value="2-DEHYDROPANTOATE 2-REDUCTASE-RELATED"/>
    <property type="match status" value="1"/>
</dbReference>
<dbReference type="PANTHER" id="PTHR21708">
    <property type="entry name" value="PROBABLE 2-DEHYDROPANTOATE 2-REDUCTASE"/>
    <property type="match status" value="1"/>
</dbReference>
<feature type="domain" description="Ketopantoate reductase C-terminal" evidence="3">
    <location>
        <begin position="215"/>
        <end position="340"/>
    </location>
</feature>
<dbReference type="PhylomeDB" id="A7TPB0"/>